<accession>A0A6J7AR32</accession>
<sequence length="183" mass="18537">MSSSGSTGDVAAASCCITCARKVTTARRSESFAKSVDLSVASEESLGEVSQAWASATHCSAADLSSQVSNRSVGTHDGRSSPSSSSKPAACAISIQSAAVGASVFKSRAVAEKSRTARPPARKTLGGSTAQASRRSRTCAIASRAWTPACSSPMADWVFSVAAEILGGGQVGATTSVRWSRTA</sequence>
<reference evidence="2" key="1">
    <citation type="submission" date="2020-05" db="EMBL/GenBank/DDBJ databases">
        <authorList>
            <person name="Chiriac C."/>
            <person name="Salcher M."/>
            <person name="Ghai R."/>
            <person name="Kavagutti S V."/>
        </authorList>
    </citation>
    <scope>NUCLEOTIDE SEQUENCE</scope>
</reference>
<evidence type="ECO:0000313" key="2">
    <source>
        <dbReference type="EMBL" id="CAB4835462.1"/>
    </source>
</evidence>
<name>A0A6J7AR32_9ZZZZ</name>
<gene>
    <name evidence="2" type="ORF">UFOPK3204_01774</name>
</gene>
<evidence type="ECO:0000256" key="1">
    <source>
        <dbReference type="SAM" id="MobiDB-lite"/>
    </source>
</evidence>
<dbReference type="EMBL" id="CAFABK010000138">
    <property type="protein sequence ID" value="CAB4835462.1"/>
    <property type="molecule type" value="Genomic_DNA"/>
</dbReference>
<feature type="region of interest" description="Disordered" evidence="1">
    <location>
        <begin position="67"/>
        <end position="88"/>
    </location>
</feature>
<proteinExistence type="predicted"/>
<feature type="region of interest" description="Disordered" evidence="1">
    <location>
        <begin position="111"/>
        <end position="132"/>
    </location>
</feature>
<dbReference type="AlphaFoldDB" id="A0A6J7AR32"/>
<protein>
    <submittedName>
        <fullName evidence="2">Unannotated protein</fullName>
    </submittedName>
</protein>
<organism evidence="2">
    <name type="scientific">freshwater metagenome</name>
    <dbReference type="NCBI Taxonomy" id="449393"/>
    <lineage>
        <taxon>unclassified sequences</taxon>
        <taxon>metagenomes</taxon>
        <taxon>ecological metagenomes</taxon>
    </lineage>
</organism>